<dbReference type="EMBL" id="AP022575">
    <property type="protein sequence ID" value="BBX74947.1"/>
    <property type="molecule type" value="Genomic_DNA"/>
</dbReference>
<dbReference type="PANTHER" id="PTHR43080:SF2">
    <property type="entry name" value="CBS DOMAIN-CONTAINING PROTEIN"/>
    <property type="match status" value="1"/>
</dbReference>
<protein>
    <submittedName>
        <fullName evidence="2">Hypoxic response protein 1</fullName>
    </submittedName>
</protein>
<dbReference type="OrthoDB" id="9789996at2"/>
<accession>A0A7I7MT16</accession>
<evidence type="ECO:0000313" key="2">
    <source>
        <dbReference type="EMBL" id="BBX74947.1"/>
    </source>
</evidence>
<evidence type="ECO:0000313" key="3">
    <source>
        <dbReference type="Proteomes" id="UP000467236"/>
    </source>
</evidence>
<dbReference type="SMART" id="SM00116">
    <property type="entry name" value="CBS"/>
    <property type="match status" value="2"/>
</dbReference>
<dbReference type="KEGG" id="mshj:MSHI_28530"/>
<dbReference type="InterPro" id="IPR046342">
    <property type="entry name" value="CBS_dom_sf"/>
</dbReference>
<dbReference type="Pfam" id="PF00571">
    <property type="entry name" value="CBS"/>
    <property type="match status" value="2"/>
</dbReference>
<evidence type="ECO:0000256" key="1">
    <source>
        <dbReference type="ARBA" id="ARBA00023122"/>
    </source>
</evidence>
<gene>
    <name evidence="2" type="ORF">MSHI_28530</name>
</gene>
<dbReference type="PROSITE" id="PS51371">
    <property type="entry name" value="CBS"/>
    <property type="match status" value="1"/>
</dbReference>
<keyword evidence="1" id="KW-0129">CBS domain</keyword>
<keyword evidence="3" id="KW-1185">Reference proteome</keyword>
<dbReference type="Gene3D" id="3.10.580.10">
    <property type="entry name" value="CBS-domain"/>
    <property type="match status" value="1"/>
</dbReference>
<reference evidence="2 3" key="1">
    <citation type="journal article" date="2019" name="Emerg. Microbes Infect.">
        <title>Comprehensive subspecies identification of 175 nontuberculous mycobacteria species based on 7547 genomic profiles.</title>
        <authorList>
            <person name="Matsumoto Y."/>
            <person name="Kinjo T."/>
            <person name="Motooka D."/>
            <person name="Nabeya D."/>
            <person name="Jung N."/>
            <person name="Uechi K."/>
            <person name="Horii T."/>
            <person name="Iida T."/>
            <person name="Fujita J."/>
            <person name="Nakamura S."/>
        </authorList>
    </citation>
    <scope>NUCLEOTIDE SEQUENCE [LARGE SCALE GENOMIC DNA]</scope>
    <source>
        <strain evidence="2 3">JCM 14233</strain>
    </source>
</reference>
<organism evidence="2 3">
    <name type="scientific">Mycobacterium shinjukuense</name>
    <dbReference type="NCBI Taxonomy" id="398694"/>
    <lineage>
        <taxon>Bacteria</taxon>
        <taxon>Bacillati</taxon>
        <taxon>Actinomycetota</taxon>
        <taxon>Actinomycetes</taxon>
        <taxon>Mycobacteriales</taxon>
        <taxon>Mycobacteriaceae</taxon>
        <taxon>Mycobacterium</taxon>
    </lineage>
</organism>
<dbReference type="InterPro" id="IPR051257">
    <property type="entry name" value="Diverse_CBS-Domain"/>
</dbReference>
<dbReference type="PANTHER" id="PTHR43080">
    <property type="entry name" value="CBS DOMAIN-CONTAINING PROTEIN CBSX3, MITOCHONDRIAL"/>
    <property type="match status" value="1"/>
</dbReference>
<dbReference type="InterPro" id="IPR000644">
    <property type="entry name" value="CBS_dom"/>
</dbReference>
<dbReference type="AlphaFoldDB" id="A0A7I7MT16"/>
<name>A0A7I7MT16_9MYCO</name>
<dbReference type="Proteomes" id="UP000467236">
    <property type="component" value="Chromosome"/>
</dbReference>
<dbReference type="SUPFAM" id="SSF54631">
    <property type="entry name" value="CBS-domain pair"/>
    <property type="match status" value="1"/>
</dbReference>
<dbReference type="RefSeq" id="WP_083048002.1">
    <property type="nucleotide sequence ID" value="NZ_AP022575.1"/>
</dbReference>
<sequence length="144" mass="15638">MRTSRDITHAGVGCVGEHETLAAAAQRMRDPGVDALSICGDDGRRHGMLPDRDVVIKCVAAEHDPGTMTAGELARGNTYHVDAEASIEELLNVMEEHRERRLPVIDDRRLVGIVSEADIARQLPEPAIAHFVKPICAPQAVSSR</sequence>
<proteinExistence type="predicted"/>